<accession>A0A517SDV7</accession>
<dbReference type="Proteomes" id="UP000315700">
    <property type="component" value="Chromosome"/>
</dbReference>
<evidence type="ECO:0000259" key="6">
    <source>
        <dbReference type="PROSITE" id="PS51007"/>
    </source>
</evidence>
<evidence type="ECO:0000256" key="5">
    <source>
        <dbReference type="SAM" id="SignalP"/>
    </source>
</evidence>
<dbReference type="Gene3D" id="1.10.760.10">
    <property type="entry name" value="Cytochrome c-like domain"/>
    <property type="match status" value="1"/>
</dbReference>
<dbReference type="InterPro" id="IPR036909">
    <property type="entry name" value="Cyt_c-like_dom_sf"/>
</dbReference>
<evidence type="ECO:0000256" key="1">
    <source>
        <dbReference type="ARBA" id="ARBA00022617"/>
    </source>
</evidence>
<dbReference type="InterPro" id="IPR013428">
    <property type="entry name" value="Membrane-bound_put_N"/>
</dbReference>
<keyword evidence="2 4" id="KW-0479">Metal-binding</keyword>
<dbReference type="KEGG" id="ccos:Pan44_23270"/>
<proteinExistence type="predicted"/>
<dbReference type="InterPro" id="IPR009056">
    <property type="entry name" value="Cyt_c-like_dom"/>
</dbReference>
<dbReference type="SUPFAM" id="SSF48371">
    <property type="entry name" value="ARM repeat"/>
    <property type="match status" value="2"/>
</dbReference>
<evidence type="ECO:0000256" key="4">
    <source>
        <dbReference type="PROSITE-ProRule" id="PRU00433"/>
    </source>
</evidence>
<dbReference type="SMART" id="SM00567">
    <property type="entry name" value="EZ_HEAT"/>
    <property type="match status" value="2"/>
</dbReference>
<reference evidence="7 8" key="1">
    <citation type="submission" date="2019-02" db="EMBL/GenBank/DDBJ databases">
        <title>Deep-cultivation of Planctomycetes and their phenomic and genomic characterization uncovers novel biology.</title>
        <authorList>
            <person name="Wiegand S."/>
            <person name="Jogler M."/>
            <person name="Boedeker C."/>
            <person name="Pinto D."/>
            <person name="Vollmers J."/>
            <person name="Rivas-Marin E."/>
            <person name="Kohn T."/>
            <person name="Peeters S.H."/>
            <person name="Heuer A."/>
            <person name="Rast P."/>
            <person name="Oberbeckmann S."/>
            <person name="Bunk B."/>
            <person name="Jeske O."/>
            <person name="Meyerdierks A."/>
            <person name="Storesund J.E."/>
            <person name="Kallscheuer N."/>
            <person name="Luecker S."/>
            <person name="Lage O.M."/>
            <person name="Pohl T."/>
            <person name="Merkel B.J."/>
            <person name="Hornburger P."/>
            <person name="Mueller R.-W."/>
            <person name="Bruemmer F."/>
            <person name="Labrenz M."/>
            <person name="Spormann A.M."/>
            <person name="Op den Camp H."/>
            <person name="Overmann J."/>
            <person name="Amann R."/>
            <person name="Jetten M.S.M."/>
            <person name="Mascher T."/>
            <person name="Medema M.H."/>
            <person name="Devos D.P."/>
            <person name="Kaster A.-K."/>
            <person name="Ovreas L."/>
            <person name="Rohde M."/>
            <person name="Galperin M.Y."/>
            <person name="Jogler C."/>
        </authorList>
    </citation>
    <scope>NUCLEOTIDE SEQUENCE [LARGE SCALE GENOMIC DNA]</scope>
    <source>
        <strain evidence="7 8">Pan44</strain>
    </source>
</reference>
<dbReference type="SUPFAM" id="SSF46626">
    <property type="entry name" value="Cytochrome c"/>
    <property type="match status" value="1"/>
</dbReference>
<name>A0A517SDV7_9PLAN</name>
<dbReference type="InterPro" id="IPR004155">
    <property type="entry name" value="PBS_lyase_HEAT"/>
</dbReference>
<dbReference type="PANTHER" id="PTHR33546:SF1">
    <property type="entry name" value="LARGE, MULTIFUNCTIONAL SECRETED PROTEIN"/>
    <property type="match status" value="1"/>
</dbReference>
<dbReference type="InterPro" id="IPR055557">
    <property type="entry name" value="DUF7133"/>
</dbReference>
<dbReference type="Gene3D" id="1.25.10.10">
    <property type="entry name" value="Leucine-rich Repeat Variant"/>
    <property type="match status" value="2"/>
</dbReference>
<dbReference type="OrthoDB" id="228131at2"/>
<dbReference type="PROSITE" id="PS51007">
    <property type="entry name" value="CYTC"/>
    <property type="match status" value="1"/>
</dbReference>
<dbReference type="NCBIfam" id="TIGR02603">
    <property type="entry name" value="CxxCH_TIGR02603"/>
    <property type="match status" value="1"/>
</dbReference>
<dbReference type="NCBIfam" id="TIGR02604">
    <property type="entry name" value="Piru_Ver_Nterm"/>
    <property type="match status" value="1"/>
</dbReference>
<evidence type="ECO:0000313" key="8">
    <source>
        <dbReference type="Proteomes" id="UP000315700"/>
    </source>
</evidence>
<dbReference type="GO" id="GO:0020037">
    <property type="term" value="F:heme binding"/>
    <property type="evidence" value="ECO:0007669"/>
    <property type="project" value="InterPro"/>
</dbReference>
<dbReference type="GO" id="GO:0009055">
    <property type="term" value="F:electron transfer activity"/>
    <property type="evidence" value="ECO:0007669"/>
    <property type="project" value="InterPro"/>
</dbReference>
<evidence type="ECO:0000256" key="2">
    <source>
        <dbReference type="ARBA" id="ARBA00022723"/>
    </source>
</evidence>
<feature type="signal peptide" evidence="5">
    <location>
        <begin position="1"/>
        <end position="22"/>
    </location>
</feature>
<sequence length="1169" mass="126219" precursor="true">MRARPGIFVLLGLFFAAGPAAAQRDLKDIPSPDPELERQTFILPEGFEVNLFAGEPHLAKPVQMNFDAQGRLWVASSAIYPQVEPGKPANDRILCLEDTDGDGVADKQSVFAEGLLIPSAVLAGDGGVYVGASTDLLFYKDTDGDGRADEKRFVLSGFGTEDTHHTVHTLRFGPEQLLYFKQSIYIHSHLETPRGVKRLNAGGTWQFRPETFELNVFDRGLVNSWGVAWDDFGATFATDGAGGEGINYIVPGASYLTAYGAPRILSGLNPGSPKHCGLEIVGGPSFPADWQHSLITNDFRGHRVCRFVVSDSGSGFTSQEQQEVIKSNHVAFRPIDVKQGPDGALYIADWYNPIIQHGEVDFRDPRRDHIHGRIWRVTWKGAKEKAAAALTDAKSLGGLETPKLVAKLGSDDRFVRQSAKRILKERGPDVLPAVKTWFRGLDNTAVNYSRSRLEALWMHQALDRPDWELIENIVRSDHAPSRAAAMRVLGDWLRHATPDFSIRNAFSAQRASLRNGKVNPAELFEIGVVDVNPRVRLEAVRALAKSTDPKAIELAMEALRGDVDQYLDYALWLTARELEPIWQPALDKGEITFGGNAKQLAFVCKAAGSPAAAKHLLALVTGGKVDATDLAGVLEVIGESGSKEQLQTVLNLTSDATDPARCSTILSALINSHRRRNQTPGGAEPVLASLLKRPEPEIQARAAELAGRYAIAPLSGDLTALARGENREVAAAAIRGLEAFPGPDAAKALVELSANDKVWTLAVPALAVRDANAAAKTFVVRLTRAATAETQTEATAVLQGFLKQKNGPAALARALAGKQIDPEFAKSAVQTISSSGQSRDELLKAIKEAGRLDAQPKLSKGDVPALLAEMQSGGSAARGELLFRRDDLQCLKCHAVGDAGGVVGPNLVSLGASSQPDYILESIIDPNAKIKENFHTVVVATDDGEVLTGIKVRETDTDLILRNADDKEIAIPLAKIEGQKPGASIMPAGLIDKLTRAEVVDLAAFLAALGRDPNFTVVQTPTARRWQVLEATKEASHQFNRNGIQEAVKENAAFTWKTVYSQVNGELPTTALPDIKTLGQSTGNRGLTILRGDIEVAGTGEAKLMISSTEGVRAWLDEQPLRMSPEILLKMSPGRKRLTLVVDQNVQQGPLKVTLQNLAQQSARFAGGK</sequence>
<dbReference type="InParanoid" id="A0A517SDV7"/>
<dbReference type="GO" id="GO:0046872">
    <property type="term" value="F:metal ion binding"/>
    <property type="evidence" value="ECO:0007669"/>
    <property type="project" value="UniProtKB-KW"/>
</dbReference>
<protein>
    <submittedName>
        <fullName evidence="7">Membrane bound L-sorbosone dehydrogenase</fullName>
    </submittedName>
</protein>
<dbReference type="EMBL" id="CP036271">
    <property type="protein sequence ID" value="QDT54298.1"/>
    <property type="molecule type" value="Genomic_DNA"/>
</dbReference>
<keyword evidence="8" id="KW-1185">Reference proteome</keyword>
<organism evidence="7 8">
    <name type="scientific">Caulifigura coniformis</name>
    <dbReference type="NCBI Taxonomy" id="2527983"/>
    <lineage>
        <taxon>Bacteria</taxon>
        <taxon>Pseudomonadati</taxon>
        <taxon>Planctomycetota</taxon>
        <taxon>Planctomycetia</taxon>
        <taxon>Planctomycetales</taxon>
        <taxon>Planctomycetaceae</taxon>
        <taxon>Caulifigura</taxon>
    </lineage>
</organism>
<feature type="domain" description="Cytochrome c" evidence="6">
    <location>
        <begin position="874"/>
        <end position="1010"/>
    </location>
</feature>
<evidence type="ECO:0000313" key="7">
    <source>
        <dbReference type="EMBL" id="QDT54298.1"/>
    </source>
</evidence>
<dbReference type="Gene3D" id="2.120.10.30">
    <property type="entry name" value="TolB, C-terminal domain"/>
    <property type="match status" value="1"/>
</dbReference>
<keyword evidence="1 4" id="KW-0349">Heme</keyword>
<dbReference type="InterPro" id="IPR013427">
    <property type="entry name" value="Haem-bd_dom_put"/>
</dbReference>
<dbReference type="InterPro" id="IPR016024">
    <property type="entry name" value="ARM-type_fold"/>
</dbReference>
<feature type="chain" id="PRO_5021854235" evidence="5">
    <location>
        <begin position="23"/>
        <end position="1169"/>
    </location>
</feature>
<gene>
    <name evidence="7" type="ORF">Pan44_23270</name>
</gene>
<dbReference type="Pfam" id="PF23500">
    <property type="entry name" value="DUF7133"/>
    <property type="match status" value="2"/>
</dbReference>
<keyword evidence="3 4" id="KW-0408">Iron</keyword>
<dbReference type="InterPro" id="IPR011989">
    <property type="entry name" value="ARM-like"/>
</dbReference>
<evidence type="ECO:0000256" key="3">
    <source>
        <dbReference type="ARBA" id="ARBA00023004"/>
    </source>
</evidence>
<dbReference type="InterPro" id="IPR011042">
    <property type="entry name" value="6-blade_b-propeller_TolB-like"/>
</dbReference>
<dbReference type="SUPFAM" id="SSF63829">
    <property type="entry name" value="Calcium-dependent phosphotriesterase"/>
    <property type="match status" value="1"/>
</dbReference>
<dbReference type="AlphaFoldDB" id="A0A517SDV7"/>
<dbReference type="RefSeq" id="WP_145030171.1">
    <property type="nucleotide sequence ID" value="NZ_CP036271.1"/>
</dbReference>
<dbReference type="PANTHER" id="PTHR33546">
    <property type="entry name" value="LARGE, MULTIFUNCTIONAL SECRETED PROTEIN-RELATED"/>
    <property type="match status" value="1"/>
</dbReference>
<keyword evidence="5" id="KW-0732">Signal</keyword>